<evidence type="ECO:0000313" key="3">
    <source>
        <dbReference type="EMBL" id="MCP9200042.1"/>
    </source>
</evidence>
<dbReference type="InterPro" id="IPR025646">
    <property type="entry name" value="DUF4350"/>
</dbReference>
<evidence type="ECO:0000313" key="4">
    <source>
        <dbReference type="Proteomes" id="UP001155280"/>
    </source>
</evidence>
<gene>
    <name evidence="3" type="ORF">MKO06_08995</name>
</gene>
<keyword evidence="4" id="KW-1185">Reference proteome</keyword>
<feature type="transmembrane region" description="Helical" evidence="1">
    <location>
        <begin position="265"/>
        <end position="282"/>
    </location>
</feature>
<name>A0A9X2I602_9FLAO</name>
<accession>A0A9X2I602</accession>
<sequence length="399" mass="46566">MNRTYKIALGMFLFLVISITWLESTEPEPINWTPSYTNLDRIPLGARIFFESWKETNPEIREIEIPPYEFLDSDAPEGTYFFLNDRVGFDDNELDRLLSWVSAGNRLFISSYGFGENLEDTLNLELSSYIDAKAFTSRPKMNLVNPDLELEKSIEFDQDLPSVYFSKIDTSSQVALGTSQFDLEDPQKYLNFIKTDFGEGEIYLHSVPQAFSNYFLLKDKNYRYPEALLAYLHAEPILWDAYYKSGKSFFTSPLYILLNNRSLKWAYYFMILAAILFILFEGKRKQRAIPEISPAKNKSVEFTKTISSLYLEQKRFHELGLKKIALFEEFIRNQYRMETGNPNSDFQRNLAAKSGNSLEETKRLFDRIRTFQQSKNNSKQEFFELSKCINSFKASNGKQ</sequence>
<dbReference type="EMBL" id="JANCNS010000002">
    <property type="protein sequence ID" value="MCP9200042.1"/>
    <property type="molecule type" value="Genomic_DNA"/>
</dbReference>
<protein>
    <submittedName>
        <fullName evidence="3">DUF4350 domain-containing protein</fullName>
    </submittedName>
</protein>
<keyword evidence="1" id="KW-0472">Membrane</keyword>
<proteinExistence type="predicted"/>
<comment type="caution">
    <text evidence="3">The sequence shown here is derived from an EMBL/GenBank/DDBJ whole genome shotgun (WGS) entry which is preliminary data.</text>
</comment>
<keyword evidence="1" id="KW-0812">Transmembrane</keyword>
<dbReference type="AlphaFoldDB" id="A0A9X2I602"/>
<organism evidence="3 4">
    <name type="scientific">Christiangramia oceanisediminis</name>
    <dbReference type="NCBI Taxonomy" id="2920386"/>
    <lineage>
        <taxon>Bacteria</taxon>
        <taxon>Pseudomonadati</taxon>
        <taxon>Bacteroidota</taxon>
        <taxon>Flavobacteriia</taxon>
        <taxon>Flavobacteriales</taxon>
        <taxon>Flavobacteriaceae</taxon>
        <taxon>Christiangramia</taxon>
    </lineage>
</organism>
<reference evidence="3" key="1">
    <citation type="submission" date="2022-07" db="EMBL/GenBank/DDBJ databases">
        <title>Gramela sediminis sp. nov., isolated from deep-sea sediment of the Indian Ocean.</title>
        <authorList>
            <person name="Shi H."/>
        </authorList>
    </citation>
    <scope>NUCLEOTIDE SEQUENCE</scope>
    <source>
        <strain evidence="3">GC03-9</strain>
    </source>
</reference>
<feature type="domain" description="DUF4350" evidence="2">
    <location>
        <begin position="40"/>
        <end position="229"/>
    </location>
</feature>
<dbReference type="Proteomes" id="UP001155280">
    <property type="component" value="Unassembled WGS sequence"/>
</dbReference>
<evidence type="ECO:0000256" key="1">
    <source>
        <dbReference type="SAM" id="Phobius"/>
    </source>
</evidence>
<evidence type="ECO:0000259" key="2">
    <source>
        <dbReference type="Pfam" id="PF14258"/>
    </source>
</evidence>
<dbReference type="Pfam" id="PF14258">
    <property type="entry name" value="DUF4350"/>
    <property type="match status" value="1"/>
</dbReference>
<keyword evidence="1" id="KW-1133">Transmembrane helix</keyword>
<dbReference type="RefSeq" id="WP_241551852.1">
    <property type="nucleotide sequence ID" value="NZ_JANCNS010000002.1"/>
</dbReference>